<dbReference type="STRING" id="1802438.A2571_02750"/>
<sequence length="84" mass="9197">MKKFGIENPAMKPTPIFDEEGRRLVKEAEDKDFELAQELLPAKYRSGSNGKNGTEKSASRAPADILDLATSAEAEEVKIDSDLS</sequence>
<dbReference type="EMBL" id="MHTJ01000003">
    <property type="protein sequence ID" value="OHA58664.1"/>
    <property type="molecule type" value="Genomic_DNA"/>
</dbReference>
<organism evidence="2 3">
    <name type="scientific">Candidatus Vogelbacteria bacterium RIFOXYD1_FULL_44_32</name>
    <dbReference type="NCBI Taxonomy" id="1802438"/>
    <lineage>
        <taxon>Bacteria</taxon>
        <taxon>Candidatus Vogeliibacteriota</taxon>
    </lineage>
</organism>
<name>A0A1G2QDN0_9BACT</name>
<evidence type="ECO:0000313" key="2">
    <source>
        <dbReference type="EMBL" id="OHA58664.1"/>
    </source>
</evidence>
<evidence type="ECO:0000313" key="3">
    <source>
        <dbReference type="Proteomes" id="UP000177043"/>
    </source>
</evidence>
<dbReference type="Proteomes" id="UP000177043">
    <property type="component" value="Unassembled WGS sequence"/>
</dbReference>
<feature type="region of interest" description="Disordered" evidence="1">
    <location>
        <begin position="43"/>
        <end position="64"/>
    </location>
</feature>
<accession>A0A1G2QDN0</accession>
<protein>
    <submittedName>
        <fullName evidence="2">Uncharacterized protein</fullName>
    </submittedName>
</protein>
<gene>
    <name evidence="2" type="ORF">A2571_02750</name>
</gene>
<dbReference type="AlphaFoldDB" id="A0A1G2QDN0"/>
<proteinExistence type="predicted"/>
<evidence type="ECO:0000256" key="1">
    <source>
        <dbReference type="SAM" id="MobiDB-lite"/>
    </source>
</evidence>
<comment type="caution">
    <text evidence="2">The sequence shown here is derived from an EMBL/GenBank/DDBJ whole genome shotgun (WGS) entry which is preliminary data.</text>
</comment>
<reference evidence="2 3" key="1">
    <citation type="journal article" date="2016" name="Nat. Commun.">
        <title>Thousands of microbial genomes shed light on interconnected biogeochemical processes in an aquifer system.</title>
        <authorList>
            <person name="Anantharaman K."/>
            <person name="Brown C.T."/>
            <person name="Hug L.A."/>
            <person name="Sharon I."/>
            <person name="Castelle C.J."/>
            <person name="Probst A.J."/>
            <person name="Thomas B.C."/>
            <person name="Singh A."/>
            <person name="Wilkins M.J."/>
            <person name="Karaoz U."/>
            <person name="Brodie E.L."/>
            <person name="Williams K.H."/>
            <person name="Hubbard S.S."/>
            <person name="Banfield J.F."/>
        </authorList>
    </citation>
    <scope>NUCLEOTIDE SEQUENCE [LARGE SCALE GENOMIC DNA]</scope>
</reference>